<accession>A0A811U1V1</accession>
<sequence>MYILVPKCITPWHPKSTCQRNELEMVSAIFTATAMKHCTHTSIPYISMCEYCCSNCFKKPTASRKTQVVRYKPPNPQTKSLKGSFHISVHIRVCTYTYLRPLILIDCAAFKSGVWSGT</sequence>
<proteinExistence type="predicted"/>
<name>A0A811U1V1_CERCA</name>
<protein>
    <submittedName>
        <fullName evidence="1">(Mediterranean fruit fly) hypothetical protein</fullName>
    </submittedName>
</protein>
<evidence type="ECO:0000313" key="2">
    <source>
        <dbReference type="Proteomes" id="UP000606786"/>
    </source>
</evidence>
<dbReference type="Proteomes" id="UP000606786">
    <property type="component" value="Unassembled WGS sequence"/>
</dbReference>
<reference evidence="1" key="1">
    <citation type="submission" date="2020-11" db="EMBL/GenBank/DDBJ databases">
        <authorList>
            <person name="Whitehead M."/>
        </authorList>
    </citation>
    <scope>NUCLEOTIDE SEQUENCE</scope>
    <source>
        <strain evidence="1">EGII</strain>
    </source>
</reference>
<keyword evidence="2" id="KW-1185">Reference proteome</keyword>
<gene>
    <name evidence="1" type="ORF">CCAP1982_LOCUS918</name>
</gene>
<dbReference type="AlphaFoldDB" id="A0A811U1V1"/>
<organism evidence="1 2">
    <name type="scientific">Ceratitis capitata</name>
    <name type="common">Mediterranean fruit fly</name>
    <name type="synonym">Tephritis capitata</name>
    <dbReference type="NCBI Taxonomy" id="7213"/>
    <lineage>
        <taxon>Eukaryota</taxon>
        <taxon>Metazoa</taxon>
        <taxon>Ecdysozoa</taxon>
        <taxon>Arthropoda</taxon>
        <taxon>Hexapoda</taxon>
        <taxon>Insecta</taxon>
        <taxon>Pterygota</taxon>
        <taxon>Neoptera</taxon>
        <taxon>Endopterygota</taxon>
        <taxon>Diptera</taxon>
        <taxon>Brachycera</taxon>
        <taxon>Muscomorpha</taxon>
        <taxon>Tephritoidea</taxon>
        <taxon>Tephritidae</taxon>
        <taxon>Ceratitis</taxon>
        <taxon>Ceratitis</taxon>
    </lineage>
</organism>
<dbReference type="EMBL" id="CAJHJT010000001">
    <property type="protein sequence ID" value="CAD6992037.1"/>
    <property type="molecule type" value="Genomic_DNA"/>
</dbReference>
<evidence type="ECO:0000313" key="1">
    <source>
        <dbReference type="EMBL" id="CAD6992037.1"/>
    </source>
</evidence>
<comment type="caution">
    <text evidence="1">The sequence shown here is derived from an EMBL/GenBank/DDBJ whole genome shotgun (WGS) entry which is preliminary data.</text>
</comment>